<dbReference type="PATRIC" id="fig|159743.3.peg.1844"/>
<evidence type="ECO:0000313" key="2">
    <source>
        <dbReference type="Proteomes" id="UP000032534"/>
    </source>
</evidence>
<sequence length="74" mass="8052">MAPETNLIKTGIINGKRHTASIAHMGNDVYIALIVSEDPGPRGGYGRVSRTFDNELDAIAGILEAWTELEDKLK</sequence>
<organism evidence="1 2">
    <name type="scientific">Paenibacillus terrae</name>
    <dbReference type="NCBI Taxonomy" id="159743"/>
    <lineage>
        <taxon>Bacteria</taxon>
        <taxon>Bacillati</taxon>
        <taxon>Bacillota</taxon>
        <taxon>Bacilli</taxon>
        <taxon>Bacillales</taxon>
        <taxon>Paenibacillaceae</taxon>
        <taxon>Paenibacillus</taxon>
    </lineage>
</organism>
<name>A0A0D7X432_9BACL</name>
<evidence type="ECO:0000313" key="1">
    <source>
        <dbReference type="EMBL" id="KJD45994.1"/>
    </source>
</evidence>
<keyword evidence="2" id="KW-1185">Reference proteome</keyword>
<reference evidence="1 2" key="1">
    <citation type="submission" date="2014-11" db="EMBL/GenBank/DDBJ databases">
        <title>Draft Genome Sequences of Paenibacillus polymyxa NRRL B-30509 and Paenibacillus terrae NRRL B-30644, Strains from a Poultry Environment that Produce Tridecaptin A and Paenicidins.</title>
        <authorList>
            <person name="van Belkum M.J."/>
            <person name="Lohans C.T."/>
            <person name="Vederas J.C."/>
        </authorList>
    </citation>
    <scope>NUCLEOTIDE SEQUENCE [LARGE SCALE GENOMIC DNA]</scope>
    <source>
        <strain evidence="1 2">NRRL B-30644</strain>
    </source>
</reference>
<dbReference type="EMBL" id="JTHP01000012">
    <property type="protein sequence ID" value="KJD45994.1"/>
    <property type="molecule type" value="Genomic_DNA"/>
</dbReference>
<accession>A0A0D7X432</accession>
<dbReference type="Proteomes" id="UP000032534">
    <property type="component" value="Unassembled WGS sequence"/>
</dbReference>
<dbReference type="AlphaFoldDB" id="A0A0D7X432"/>
<proteinExistence type="predicted"/>
<dbReference type="RefSeq" id="WP_044645709.1">
    <property type="nucleotide sequence ID" value="NZ_JTHP01000012.1"/>
</dbReference>
<protein>
    <submittedName>
        <fullName evidence="1">Uncharacterized protein</fullName>
    </submittedName>
</protein>
<comment type="caution">
    <text evidence="1">The sequence shown here is derived from an EMBL/GenBank/DDBJ whole genome shotgun (WGS) entry which is preliminary data.</text>
</comment>
<gene>
    <name evidence="1" type="ORF">QD47_08400</name>
</gene>